<accession>A0A154PLX5</accession>
<organism evidence="1 2">
    <name type="scientific">Dufourea novaeangliae</name>
    <name type="common">Sweat bee</name>
    <dbReference type="NCBI Taxonomy" id="178035"/>
    <lineage>
        <taxon>Eukaryota</taxon>
        <taxon>Metazoa</taxon>
        <taxon>Ecdysozoa</taxon>
        <taxon>Arthropoda</taxon>
        <taxon>Hexapoda</taxon>
        <taxon>Insecta</taxon>
        <taxon>Pterygota</taxon>
        <taxon>Neoptera</taxon>
        <taxon>Endopterygota</taxon>
        <taxon>Hymenoptera</taxon>
        <taxon>Apocrita</taxon>
        <taxon>Aculeata</taxon>
        <taxon>Apoidea</taxon>
        <taxon>Anthophila</taxon>
        <taxon>Halictidae</taxon>
        <taxon>Rophitinae</taxon>
        <taxon>Dufourea</taxon>
    </lineage>
</organism>
<keyword evidence="2" id="KW-1185">Reference proteome</keyword>
<reference evidence="1 2" key="1">
    <citation type="submission" date="2015-07" db="EMBL/GenBank/DDBJ databases">
        <title>The genome of Dufourea novaeangliae.</title>
        <authorList>
            <person name="Pan H."/>
            <person name="Kapheim K."/>
        </authorList>
    </citation>
    <scope>NUCLEOTIDE SEQUENCE [LARGE SCALE GENOMIC DNA]</scope>
    <source>
        <strain evidence="1">0120121106</strain>
        <tissue evidence="1">Whole body</tissue>
    </source>
</reference>
<protein>
    <submittedName>
        <fullName evidence="1">Uncharacterized protein</fullName>
    </submittedName>
</protein>
<proteinExistence type="predicted"/>
<evidence type="ECO:0000313" key="1">
    <source>
        <dbReference type="EMBL" id="KZC12230.1"/>
    </source>
</evidence>
<gene>
    <name evidence="1" type="ORF">WN55_03744</name>
</gene>
<name>A0A154PLX5_DUFNO</name>
<dbReference type="Proteomes" id="UP000076502">
    <property type="component" value="Unassembled WGS sequence"/>
</dbReference>
<dbReference type="EMBL" id="KQ434943">
    <property type="protein sequence ID" value="KZC12230.1"/>
    <property type="molecule type" value="Genomic_DNA"/>
</dbReference>
<sequence>MVHAPQKCWWARGGAGEDSNCKILHRGVQWHKNKNQVTVFLRGKTFTLVMHSG</sequence>
<dbReference type="AlphaFoldDB" id="A0A154PLX5"/>
<evidence type="ECO:0000313" key="2">
    <source>
        <dbReference type="Proteomes" id="UP000076502"/>
    </source>
</evidence>